<dbReference type="EMBL" id="JAPMOS010000322">
    <property type="protein sequence ID" value="KAJ4453055.1"/>
    <property type="molecule type" value="Genomic_DNA"/>
</dbReference>
<name>A0ABQ8U1N1_9EUKA</name>
<gene>
    <name evidence="1" type="ORF">PAPYR_12586</name>
</gene>
<sequence>MFIGFRSFRRMYCQLPLRERQGASESSIKKGKNLLSLPSQVLLHETSGSYVDLQLGCRCFDYHAPQSQGRTSRGWGGLDERAFTVVVEVYQRPKGWVQRPFPKPQGFSISQPKS</sequence>
<accession>A0ABQ8U1N1</accession>
<proteinExistence type="predicted"/>
<evidence type="ECO:0000313" key="1">
    <source>
        <dbReference type="EMBL" id="KAJ4453055.1"/>
    </source>
</evidence>
<dbReference type="Proteomes" id="UP001141327">
    <property type="component" value="Unassembled WGS sequence"/>
</dbReference>
<comment type="caution">
    <text evidence="1">The sequence shown here is derived from an EMBL/GenBank/DDBJ whole genome shotgun (WGS) entry which is preliminary data.</text>
</comment>
<evidence type="ECO:0000313" key="2">
    <source>
        <dbReference type="Proteomes" id="UP001141327"/>
    </source>
</evidence>
<protein>
    <submittedName>
        <fullName evidence="1">Uncharacterized protein</fullName>
    </submittedName>
</protein>
<organism evidence="1 2">
    <name type="scientific">Paratrimastix pyriformis</name>
    <dbReference type="NCBI Taxonomy" id="342808"/>
    <lineage>
        <taxon>Eukaryota</taxon>
        <taxon>Metamonada</taxon>
        <taxon>Preaxostyla</taxon>
        <taxon>Paratrimastigidae</taxon>
        <taxon>Paratrimastix</taxon>
    </lineage>
</organism>
<keyword evidence="2" id="KW-1185">Reference proteome</keyword>
<reference evidence="1" key="1">
    <citation type="journal article" date="2022" name="bioRxiv">
        <title>Genomics of Preaxostyla Flagellates Illuminates Evolutionary Transitions and the Path Towards Mitochondrial Loss.</title>
        <authorList>
            <person name="Novak L.V.F."/>
            <person name="Treitli S.C."/>
            <person name="Pyrih J."/>
            <person name="Halakuc P."/>
            <person name="Pipaliya S.V."/>
            <person name="Vacek V."/>
            <person name="Brzon O."/>
            <person name="Soukal P."/>
            <person name="Eme L."/>
            <person name="Dacks J.B."/>
            <person name="Karnkowska A."/>
            <person name="Elias M."/>
            <person name="Hampl V."/>
        </authorList>
    </citation>
    <scope>NUCLEOTIDE SEQUENCE</scope>
    <source>
        <strain evidence="1">RCP-MX</strain>
    </source>
</reference>